<sequence>MVNRTSITESIPAPSFNSTAPSTLPPPAYSRHQNDELLSPSASYRVRRRFSIPRPSPRRADPSQMLQVLAAPGPLNLTIDNGLIYPPPPSNALYHLPRVLTWSGNEIFLFRSLPTFGRSHAHPTRDLALYTMRRTPFTHEIALLPRREGLKAATMRGRRSLLSGMTWEVDCRDQTLLRYAKGKWKDGAGNILAEEQHSGGQREGITITGQDLEVNMKDLIVAAWTARVWQGRGKVSLAKTLMREIARCHSTILEAIHQRWRTEADYSNLEHAFWITTCTTF</sequence>
<evidence type="ECO:0000256" key="1">
    <source>
        <dbReference type="SAM" id="MobiDB-lite"/>
    </source>
</evidence>
<feature type="region of interest" description="Disordered" evidence="1">
    <location>
        <begin position="1"/>
        <end position="40"/>
    </location>
</feature>
<keyword evidence="3" id="KW-1185">Reference proteome</keyword>
<evidence type="ECO:0000313" key="3">
    <source>
        <dbReference type="Proteomes" id="UP000800235"/>
    </source>
</evidence>
<dbReference type="OrthoDB" id="4196148at2759"/>
<evidence type="ECO:0000313" key="2">
    <source>
        <dbReference type="EMBL" id="KAF2427113.1"/>
    </source>
</evidence>
<proteinExistence type="predicted"/>
<accession>A0A9P4TV59</accession>
<comment type="caution">
    <text evidence="2">The sequence shown here is derived from an EMBL/GenBank/DDBJ whole genome shotgun (WGS) entry which is preliminary data.</text>
</comment>
<dbReference type="EMBL" id="MU007062">
    <property type="protein sequence ID" value="KAF2427113.1"/>
    <property type="molecule type" value="Genomic_DNA"/>
</dbReference>
<name>A0A9P4TV59_9PEZI</name>
<protein>
    <submittedName>
        <fullName evidence="2">Uncharacterized protein</fullName>
    </submittedName>
</protein>
<dbReference type="Proteomes" id="UP000800235">
    <property type="component" value="Unassembled WGS sequence"/>
</dbReference>
<gene>
    <name evidence="2" type="ORF">EJ08DRAFT_736187</name>
</gene>
<reference evidence="2" key="1">
    <citation type="journal article" date="2020" name="Stud. Mycol.">
        <title>101 Dothideomycetes genomes: a test case for predicting lifestyles and emergence of pathogens.</title>
        <authorList>
            <person name="Haridas S."/>
            <person name="Albert R."/>
            <person name="Binder M."/>
            <person name="Bloem J."/>
            <person name="Labutti K."/>
            <person name="Salamov A."/>
            <person name="Andreopoulos B."/>
            <person name="Baker S."/>
            <person name="Barry K."/>
            <person name="Bills G."/>
            <person name="Bluhm B."/>
            <person name="Cannon C."/>
            <person name="Castanera R."/>
            <person name="Culley D."/>
            <person name="Daum C."/>
            <person name="Ezra D."/>
            <person name="Gonzalez J."/>
            <person name="Henrissat B."/>
            <person name="Kuo A."/>
            <person name="Liang C."/>
            <person name="Lipzen A."/>
            <person name="Lutzoni F."/>
            <person name="Magnuson J."/>
            <person name="Mondo S."/>
            <person name="Nolan M."/>
            <person name="Ohm R."/>
            <person name="Pangilinan J."/>
            <person name="Park H.-J."/>
            <person name="Ramirez L."/>
            <person name="Alfaro M."/>
            <person name="Sun H."/>
            <person name="Tritt A."/>
            <person name="Yoshinaga Y."/>
            <person name="Zwiers L.-H."/>
            <person name="Turgeon B."/>
            <person name="Goodwin S."/>
            <person name="Spatafora J."/>
            <person name="Crous P."/>
            <person name="Grigoriev I."/>
        </authorList>
    </citation>
    <scope>NUCLEOTIDE SEQUENCE</scope>
    <source>
        <strain evidence="2">CBS 130266</strain>
    </source>
</reference>
<feature type="compositionally biased region" description="Polar residues" evidence="1">
    <location>
        <begin position="1"/>
        <end position="22"/>
    </location>
</feature>
<dbReference type="AlphaFoldDB" id="A0A9P4TV59"/>
<organism evidence="2 3">
    <name type="scientific">Tothia fuscella</name>
    <dbReference type="NCBI Taxonomy" id="1048955"/>
    <lineage>
        <taxon>Eukaryota</taxon>
        <taxon>Fungi</taxon>
        <taxon>Dikarya</taxon>
        <taxon>Ascomycota</taxon>
        <taxon>Pezizomycotina</taxon>
        <taxon>Dothideomycetes</taxon>
        <taxon>Pleosporomycetidae</taxon>
        <taxon>Venturiales</taxon>
        <taxon>Cylindrosympodiaceae</taxon>
        <taxon>Tothia</taxon>
    </lineage>
</organism>